<comment type="similarity">
    <text evidence="1">Belongs to the FlgD family.</text>
</comment>
<reference evidence="3" key="1">
    <citation type="submission" date="2022-03" db="EMBL/GenBank/DDBJ databases">
        <title>Cryobacterium sp. nov. strain ZS14-85, isolated from Antarctic soil.</title>
        <authorList>
            <person name="Li J."/>
            <person name="Niu G."/>
        </authorList>
    </citation>
    <scope>NUCLEOTIDE SEQUENCE</scope>
    <source>
        <strain evidence="3">ZS14-85</strain>
    </source>
</reference>
<keyword evidence="3" id="KW-0969">Cilium</keyword>
<keyword evidence="4" id="KW-1185">Reference proteome</keyword>
<gene>
    <name evidence="3" type="ORF">MQH31_12735</name>
</gene>
<keyword evidence="3" id="KW-0966">Cell projection</keyword>
<evidence type="ECO:0000256" key="2">
    <source>
        <dbReference type="ARBA" id="ARBA00022795"/>
    </source>
</evidence>
<comment type="caution">
    <text evidence="3">The sequence shown here is derived from an EMBL/GenBank/DDBJ whole genome shotgun (WGS) entry which is preliminary data.</text>
</comment>
<accession>A0AA41UHP8</accession>
<organism evidence="3 4">
    <name type="scientific">Cryobacterium zhongshanensis</name>
    <dbReference type="NCBI Taxonomy" id="2928153"/>
    <lineage>
        <taxon>Bacteria</taxon>
        <taxon>Bacillati</taxon>
        <taxon>Actinomycetota</taxon>
        <taxon>Actinomycetes</taxon>
        <taxon>Micrococcales</taxon>
        <taxon>Microbacteriaceae</taxon>
        <taxon>Cryobacterium</taxon>
    </lineage>
</organism>
<evidence type="ECO:0000256" key="1">
    <source>
        <dbReference type="ARBA" id="ARBA00010577"/>
    </source>
</evidence>
<dbReference type="AlphaFoldDB" id="A0AA41UHP8"/>
<dbReference type="Proteomes" id="UP001165341">
    <property type="component" value="Unassembled WGS sequence"/>
</dbReference>
<evidence type="ECO:0000313" key="3">
    <source>
        <dbReference type="EMBL" id="MCI4658674.1"/>
    </source>
</evidence>
<dbReference type="GO" id="GO:0044781">
    <property type="term" value="P:bacterial-type flagellum organization"/>
    <property type="evidence" value="ECO:0007669"/>
    <property type="project" value="UniProtKB-KW"/>
</dbReference>
<dbReference type="RefSeq" id="WP_243012347.1">
    <property type="nucleotide sequence ID" value="NZ_JALGAR010000003.1"/>
</dbReference>
<name>A0AA41UHP8_9MICO</name>
<dbReference type="Pfam" id="PF03963">
    <property type="entry name" value="FlgD"/>
    <property type="match status" value="1"/>
</dbReference>
<dbReference type="InterPro" id="IPR005648">
    <property type="entry name" value="FlgD"/>
</dbReference>
<sequence>MTIEAIVAASAAGATGAATATAGVYSGSTTARTPSQSLDSEAFMRLLVTQLKNQDPSSPMDSNQMISQTTQLSMMEKLTALSTTSDENFSLQMRIAAAALVGQNVTYTDATGTAVTGVASAVSYAGSVPQVTVGGVNVKLDAISGVTTPATTTTPVAAASTA</sequence>
<keyword evidence="2" id="KW-1005">Bacterial flagellum biogenesis</keyword>
<protein>
    <submittedName>
        <fullName evidence="3">Flagellar hook capping protein</fullName>
    </submittedName>
</protein>
<keyword evidence="3" id="KW-0282">Flagellum</keyword>
<evidence type="ECO:0000313" key="4">
    <source>
        <dbReference type="Proteomes" id="UP001165341"/>
    </source>
</evidence>
<dbReference type="EMBL" id="JALGAR010000003">
    <property type="protein sequence ID" value="MCI4658674.1"/>
    <property type="molecule type" value="Genomic_DNA"/>
</dbReference>
<proteinExistence type="inferred from homology"/>